<gene>
    <name evidence="3" type="ORF">B0I35DRAFT_473750</name>
</gene>
<evidence type="ECO:0000256" key="1">
    <source>
        <dbReference type="SAM" id="MobiDB-lite"/>
    </source>
</evidence>
<keyword evidence="2" id="KW-0732">Signal</keyword>
<accession>A0A8K0T270</accession>
<dbReference type="OrthoDB" id="7984201at2759"/>
<dbReference type="EMBL" id="JAGPNK010000001">
    <property type="protein sequence ID" value="KAH7329119.1"/>
    <property type="molecule type" value="Genomic_DNA"/>
</dbReference>
<organism evidence="3 4">
    <name type="scientific">Stachybotrys elegans</name>
    <dbReference type="NCBI Taxonomy" id="80388"/>
    <lineage>
        <taxon>Eukaryota</taxon>
        <taxon>Fungi</taxon>
        <taxon>Dikarya</taxon>
        <taxon>Ascomycota</taxon>
        <taxon>Pezizomycotina</taxon>
        <taxon>Sordariomycetes</taxon>
        <taxon>Hypocreomycetidae</taxon>
        <taxon>Hypocreales</taxon>
        <taxon>Stachybotryaceae</taxon>
        <taxon>Stachybotrys</taxon>
    </lineage>
</organism>
<dbReference type="Pfam" id="PF26146">
    <property type="entry name" value="PI-PLC_X"/>
    <property type="match status" value="1"/>
</dbReference>
<dbReference type="Gene3D" id="3.20.20.190">
    <property type="entry name" value="Phosphatidylinositol (PI) phosphodiesterase"/>
    <property type="match status" value="1"/>
</dbReference>
<feature type="chain" id="PRO_5035443427" evidence="2">
    <location>
        <begin position="18"/>
        <end position="384"/>
    </location>
</feature>
<dbReference type="PANTHER" id="PTHR13593">
    <property type="match status" value="1"/>
</dbReference>
<dbReference type="Proteomes" id="UP000813444">
    <property type="component" value="Unassembled WGS sequence"/>
</dbReference>
<dbReference type="InterPro" id="IPR051057">
    <property type="entry name" value="PI-PLC_domain"/>
</dbReference>
<comment type="caution">
    <text evidence="3">The sequence shown here is derived from an EMBL/GenBank/DDBJ whole genome shotgun (WGS) entry which is preliminary data.</text>
</comment>
<evidence type="ECO:0000313" key="4">
    <source>
        <dbReference type="Proteomes" id="UP000813444"/>
    </source>
</evidence>
<protein>
    <submittedName>
        <fullName evidence="3">PLC-like phosphodiesterase</fullName>
    </submittedName>
</protein>
<dbReference type="SUPFAM" id="SSF51695">
    <property type="entry name" value="PLC-like phosphodiesterases"/>
    <property type="match status" value="1"/>
</dbReference>
<feature type="region of interest" description="Disordered" evidence="1">
    <location>
        <begin position="329"/>
        <end position="359"/>
    </location>
</feature>
<sequence length="384" mass="40923">MASVMLGLVLSTTGVDADAAPTGGPAGGTNGRVGRIPCNNSPDLCARQYNHISHLGAHNSAFVRDASNNNSIAGNQYLNATTALDAGLRLLQAQVHLENDTLHLCHGSCQLFDAGLLQHWLAPLTKWLDENPNDVVTLLLVNADEQPAEQFGHAFEASGLAEYGYVQPSPGATNQWPTLEAMIAAGTRLVSFITNIEPSPSHAYLLNEFDYVFETHYAVTELDGFNCTLDRPTNVGDAAAALTSSYLSLVNHFKYQELGAGIMVPDVELLDIVNSPGATTDGNLGLHVQRCTAEWTWTPNFILVDFWDEAGPIAAVDDLNVLSDVTGRRTVSRETTPEEEAEESGKGGDDDGDGDGESAANRDAAMVSYYVLSATCLAGALMLV</sequence>
<keyword evidence="4" id="KW-1185">Reference proteome</keyword>
<name>A0A8K0T270_9HYPO</name>
<dbReference type="PANTHER" id="PTHR13593:SF80">
    <property type="entry name" value="PLC-LIKE PHOSPHODIESTERASE"/>
    <property type="match status" value="1"/>
</dbReference>
<proteinExistence type="predicted"/>
<evidence type="ECO:0000313" key="3">
    <source>
        <dbReference type="EMBL" id="KAH7329119.1"/>
    </source>
</evidence>
<dbReference type="AlphaFoldDB" id="A0A8K0T270"/>
<feature type="signal peptide" evidence="2">
    <location>
        <begin position="1"/>
        <end position="17"/>
    </location>
</feature>
<dbReference type="GO" id="GO:0006629">
    <property type="term" value="P:lipid metabolic process"/>
    <property type="evidence" value="ECO:0007669"/>
    <property type="project" value="InterPro"/>
</dbReference>
<dbReference type="InterPro" id="IPR017946">
    <property type="entry name" value="PLC-like_Pdiesterase_TIM-brl"/>
</dbReference>
<dbReference type="GO" id="GO:0008081">
    <property type="term" value="F:phosphoric diester hydrolase activity"/>
    <property type="evidence" value="ECO:0007669"/>
    <property type="project" value="InterPro"/>
</dbReference>
<reference evidence="3" key="1">
    <citation type="journal article" date="2021" name="Nat. Commun.">
        <title>Genetic determinants of endophytism in the Arabidopsis root mycobiome.</title>
        <authorList>
            <person name="Mesny F."/>
            <person name="Miyauchi S."/>
            <person name="Thiergart T."/>
            <person name="Pickel B."/>
            <person name="Atanasova L."/>
            <person name="Karlsson M."/>
            <person name="Huettel B."/>
            <person name="Barry K.W."/>
            <person name="Haridas S."/>
            <person name="Chen C."/>
            <person name="Bauer D."/>
            <person name="Andreopoulos W."/>
            <person name="Pangilinan J."/>
            <person name="LaButti K."/>
            <person name="Riley R."/>
            <person name="Lipzen A."/>
            <person name="Clum A."/>
            <person name="Drula E."/>
            <person name="Henrissat B."/>
            <person name="Kohler A."/>
            <person name="Grigoriev I.V."/>
            <person name="Martin F.M."/>
            <person name="Hacquard S."/>
        </authorList>
    </citation>
    <scope>NUCLEOTIDE SEQUENCE</scope>
    <source>
        <strain evidence="3">MPI-CAGE-CH-0235</strain>
    </source>
</reference>
<evidence type="ECO:0000256" key="2">
    <source>
        <dbReference type="SAM" id="SignalP"/>
    </source>
</evidence>